<dbReference type="EC" id="2.5.1.18" evidence="2"/>
<evidence type="ECO:0000256" key="1">
    <source>
        <dbReference type="ARBA" id="ARBA00007409"/>
    </source>
</evidence>
<evidence type="ECO:0000256" key="3">
    <source>
        <dbReference type="ARBA" id="ARBA00022679"/>
    </source>
</evidence>
<dbReference type="GO" id="GO:0004364">
    <property type="term" value="F:glutathione transferase activity"/>
    <property type="evidence" value="ECO:0007669"/>
    <property type="project" value="UniProtKB-EC"/>
</dbReference>
<reference evidence="9 10" key="2">
    <citation type="submission" date="2015-05" db="EMBL/GenBank/DDBJ databases">
        <title>Distinctive expansion of gene families associated with plant cell wall degradation and secondary metabolism in the genomes of grapevine trunk pathogens.</title>
        <authorList>
            <person name="Lawrence D.P."/>
            <person name="Travadon R."/>
            <person name="Rolshausen P.E."/>
            <person name="Baumgartner K."/>
        </authorList>
    </citation>
    <scope>NUCLEOTIDE SEQUENCE [LARGE SCALE GENOMIC DNA]</scope>
    <source>
        <strain evidence="9">DS831</strain>
    </source>
</reference>
<dbReference type="Pfam" id="PF02798">
    <property type="entry name" value="GST_N"/>
    <property type="match status" value="1"/>
</dbReference>
<reference evidence="9 10" key="1">
    <citation type="submission" date="2015-03" db="EMBL/GenBank/DDBJ databases">
        <authorList>
            <person name="Morales-Cruz A."/>
            <person name="Amrine K.C."/>
            <person name="Cantu D."/>
        </authorList>
    </citation>
    <scope>NUCLEOTIDE SEQUENCE [LARGE SCALE GENOMIC DNA]</scope>
    <source>
        <strain evidence="9">DS831</strain>
    </source>
</reference>
<dbReference type="InterPro" id="IPR004045">
    <property type="entry name" value="Glutathione_S-Trfase_N"/>
</dbReference>
<dbReference type="PROSITE" id="PS50405">
    <property type="entry name" value="GST_CTER"/>
    <property type="match status" value="1"/>
</dbReference>
<evidence type="ECO:0000259" key="6">
    <source>
        <dbReference type="PROSITE" id="PS50404"/>
    </source>
</evidence>
<dbReference type="Gene3D" id="1.20.1050.10">
    <property type="match status" value="1"/>
</dbReference>
<dbReference type="SUPFAM" id="SSF47616">
    <property type="entry name" value="GST C-terminal domain-like"/>
    <property type="match status" value="1"/>
</dbReference>
<gene>
    <name evidence="8" type="primary">GTT1</name>
    <name evidence="8" type="ORF">SLS55_005300</name>
    <name evidence="9" type="ORF">UCDDS831_g07423</name>
</gene>
<evidence type="ECO:0000313" key="10">
    <source>
        <dbReference type="Proteomes" id="UP000034182"/>
    </source>
</evidence>
<dbReference type="Proteomes" id="UP000034182">
    <property type="component" value="Unassembled WGS sequence"/>
</dbReference>
<evidence type="ECO:0000259" key="7">
    <source>
        <dbReference type="PROSITE" id="PS50405"/>
    </source>
</evidence>
<dbReference type="InterPro" id="IPR010987">
    <property type="entry name" value="Glutathione-S-Trfase_C-like"/>
</dbReference>
<keyword evidence="5" id="KW-0812">Transmembrane</keyword>
<dbReference type="InterPro" id="IPR040079">
    <property type="entry name" value="Glutathione_S-Trfase"/>
</dbReference>
<evidence type="ECO:0000313" key="11">
    <source>
        <dbReference type="Proteomes" id="UP001430584"/>
    </source>
</evidence>
<evidence type="ECO:0000313" key="8">
    <source>
        <dbReference type="EMBL" id="KAL0259563.1"/>
    </source>
</evidence>
<comment type="similarity">
    <text evidence="1">Belongs to the GST superfamily.</text>
</comment>
<dbReference type="GO" id="GO:0005737">
    <property type="term" value="C:cytoplasm"/>
    <property type="evidence" value="ECO:0007669"/>
    <property type="project" value="UniProtKB-ARBA"/>
</dbReference>
<dbReference type="PANTHER" id="PTHR44051">
    <property type="entry name" value="GLUTATHIONE S-TRANSFERASE-RELATED"/>
    <property type="match status" value="1"/>
</dbReference>
<dbReference type="SUPFAM" id="SSF52833">
    <property type="entry name" value="Thioredoxin-like"/>
    <property type="match status" value="1"/>
</dbReference>
<dbReference type="SFLD" id="SFLDS00019">
    <property type="entry name" value="Glutathione_Transferase_(cytos"/>
    <property type="match status" value="1"/>
</dbReference>
<dbReference type="Pfam" id="PF14497">
    <property type="entry name" value="GST_C_3"/>
    <property type="match status" value="1"/>
</dbReference>
<dbReference type="GeneID" id="92009385"/>
<keyword evidence="5" id="KW-0472">Membrane</keyword>
<evidence type="ECO:0000313" key="9">
    <source>
        <dbReference type="EMBL" id="KKY15821.1"/>
    </source>
</evidence>
<dbReference type="GO" id="GO:0004602">
    <property type="term" value="F:glutathione peroxidase activity"/>
    <property type="evidence" value="ECO:0007669"/>
    <property type="project" value="UniProtKB-ARBA"/>
</dbReference>
<dbReference type="EMBL" id="LAQI01000179">
    <property type="protein sequence ID" value="KKY15821.1"/>
    <property type="molecule type" value="Genomic_DNA"/>
</dbReference>
<evidence type="ECO:0000256" key="5">
    <source>
        <dbReference type="SAM" id="Phobius"/>
    </source>
</evidence>
<evidence type="ECO:0000256" key="4">
    <source>
        <dbReference type="ARBA" id="ARBA00047960"/>
    </source>
</evidence>
<dbReference type="Gene3D" id="3.40.30.10">
    <property type="entry name" value="Glutaredoxin"/>
    <property type="match status" value="1"/>
</dbReference>
<reference evidence="8 11" key="3">
    <citation type="submission" date="2024-02" db="EMBL/GenBank/DDBJ databases">
        <title>De novo assembly and annotation of 12 fungi associated with fruit tree decline syndrome in Ontario, Canada.</title>
        <authorList>
            <person name="Sulman M."/>
            <person name="Ellouze W."/>
            <person name="Ilyukhin E."/>
        </authorList>
    </citation>
    <scope>NUCLEOTIDE SEQUENCE [LARGE SCALE GENOMIC DNA]</scope>
    <source>
        <strain evidence="8 11">FDS-637</strain>
    </source>
</reference>
<dbReference type="InterPro" id="IPR004046">
    <property type="entry name" value="GST_C"/>
</dbReference>
<dbReference type="EMBL" id="JAJVCZ030000005">
    <property type="protein sequence ID" value="KAL0259563.1"/>
    <property type="molecule type" value="Genomic_DNA"/>
</dbReference>
<feature type="transmembrane region" description="Helical" evidence="5">
    <location>
        <begin position="123"/>
        <end position="141"/>
    </location>
</feature>
<keyword evidence="3 9" id="KW-0808">Transferase</keyword>
<keyword evidence="11" id="KW-1185">Reference proteome</keyword>
<comment type="catalytic activity">
    <reaction evidence="4">
        <text>RX + glutathione = an S-substituted glutathione + a halide anion + H(+)</text>
        <dbReference type="Rhea" id="RHEA:16437"/>
        <dbReference type="ChEBI" id="CHEBI:15378"/>
        <dbReference type="ChEBI" id="CHEBI:16042"/>
        <dbReference type="ChEBI" id="CHEBI:17792"/>
        <dbReference type="ChEBI" id="CHEBI:57925"/>
        <dbReference type="ChEBI" id="CHEBI:90779"/>
        <dbReference type="EC" id="2.5.1.18"/>
    </reaction>
</comment>
<evidence type="ECO:0000256" key="2">
    <source>
        <dbReference type="ARBA" id="ARBA00012452"/>
    </source>
</evidence>
<dbReference type="CDD" id="cd03046">
    <property type="entry name" value="GST_N_GTT1_like"/>
    <property type="match status" value="1"/>
</dbReference>
<protein>
    <recommendedName>
        <fullName evidence="2">glutathione transferase</fullName>
        <ecNumber evidence="2">2.5.1.18</ecNumber>
    </recommendedName>
</protein>
<dbReference type="SFLD" id="SFLDG00358">
    <property type="entry name" value="Main_(cytGST)"/>
    <property type="match status" value="1"/>
</dbReference>
<dbReference type="PANTHER" id="PTHR44051:SF9">
    <property type="entry name" value="GLUTATHIONE S-TRANSFERASE 1"/>
    <property type="match status" value="1"/>
</dbReference>
<dbReference type="CDD" id="cd03189">
    <property type="entry name" value="GST_C_GTT1_like"/>
    <property type="match status" value="1"/>
</dbReference>
<dbReference type="InterPro" id="IPR036249">
    <property type="entry name" value="Thioredoxin-like_sf"/>
</dbReference>
<dbReference type="Proteomes" id="UP001430584">
    <property type="component" value="Unassembled WGS sequence"/>
</dbReference>
<name>A0A0G2E0B3_9PEZI</name>
<keyword evidence="5" id="KW-1133">Transmembrane helix</keyword>
<proteinExistence type="inferred from homology"/>
<dbReference type="FunFam" id="3.40.30.10:FF:000156">
    <property type="entry name" value="Glutathione S-transferase 1"/>
    <property type="match status" value="1"/>
</dbReference>
<feature type="domain" description="GST C-terminal" evidence="7">
    <location>
        <begin position="110"/>
        <end position="254"/>
    </location>
</feature>
<dbReference type="PROSITE" id="PS50404">
    <property type="entry name" value="GST_NTER"/>
    <property type="match status" value="1"/>
</dbReference>
<dbReference type="InterPro" id="IPR036282">
    <property type="entry name" value="Glutathione-S-Trfase_C_sf"/>
</dbReference>
<comment type="caution">
    <text evidence="9">The sequence shown here is derived from an EMBL/GenBank/DDBJ whole genome shotgun (WGS) entry which is preliminary data.</text>
</comment>
<accession>A0A0G2E0B3</accession>
<feature type="domain" description="GST N-terminal" evidence="6">
    <location>
        <begin position="7"/>
        <end position="94"/>
    </location>
</feature>
<organism evidence="9 10">
    <name type="scientific">Diplodia seriata</name>
    <dbReference type="NCBI Taxonomy" id="420778"/>
    <lineage>
        <taxon>Eukaryota</taxon>
        <taxon>Fungi</taxon>
        <taxon>Dikarya</taxon>
        <taxon>Ascomycota</taxon>
        <taxon>Pezizomycotina</taxon>
        <taxon>Dothideomycetes</taxon>
        <taxon>Dothideomycetes incertae sedis</taxon>
        <taxon>Botryosphaeriales</taxon>
        <taxon>Botryosphaeriaceae</taxon>
        <taxon>Diplodia</taxon>
    </lineage>
</organism>
<dbReference type="RefSeq" id="XP_066632592.1">
    <property type="nucleotide sequence ID" value="XM_066776750.1"/>
</dbReference>
<sequence>MAADQQNAKITLYWLDKSRSHRVLWLLEELKVDYELKVFKRTKDKLAPPELKEVHPLGKSPVVGIQAPGAEKQIMLAESGAITEYLTEYFGKWLIPTRYAEGKEGQIGGETEAWIRYRFLMHYAEGSIMPLMVFSLLLYMIKTAPVPFFIKPITNAVAGKVEGGFLKPNFKTHLGFLEEQLATSEGDYLCGKEITAADILMSYPLEAATLRAGLTKDKYPKLAAYLDLLHEREAFKKANAKIKEVTGQEYDPNIFNA</sequence>
<dbReference type="AlphaFoldDB" id="A0A0G2E0B3"/>